<accession>A0A9Q1MQ49</accession>
<feature type="compositionally biased region" description="Basic and acidic residues" evidence="1">
    <location>
        <begin position="195"/>
        <end position="211"/>
    </location>
</feature>
<protein>
    <submittedName>
        <fullName evidence="2">Uncharacterized protein</fullName>
    </submittedName>
</protein>
<name>A0A9Q1MQ49_9SOLA</name>
<dbReference type="AlphaFoldDB" id="A0A9Q1MQ49"/>
<evidence type="ECO:0000256" key="1">
    <source>
        <dbReference type="SAM" id="MobiDB-lite"/>
    </source>
</evidence>
<feature type="compositionally biased region" description="Polar residues" evidence="1">
    <location>
        <begin position="167"/>
        <end position="178"/>
    </location>
</feature>
<comment type="caution">
    <text evidence="2">The sequence shown here is derived from an EMBL/GenBank/DDBJ whole genome shotgun (WGS) entry which is preliminary data.</text>
</comment>
<proteinExistence type="predicted"/>
<evidence type="ECO:0000313" key="3">
    <source>
        <dbReference type="Proteomes" id="UP001152561"/>
    </source>
</evidence>
<feature type="compositionally biased region" description="Polar residues" evidence="1">
    <location>
        <begin position="185"/>
        <end position="194"/>
    </location>
</feature>
<feature type="compositionally biased region" description="Polar residues" evidence="1">
    <location>
        <begin position="244"/>
        <end position="253"/>
    </location>
</feature>
<feature type="region of interest" description="Disordered" evidence="1">
    <location>
        <begin position="150"/>
        <end position="253"/>
    </location>
</feature>
<sequence>MRATSDKGEDLHQVSVRVLLLFLSPVKKNPRSLQEGCLFPPSQSSAHLLDHLALELPFLRLEQRDLLVTKENRIHHFQMFQSLQLERNMTLYPQLPIDYHRLSFLNLLLSIQFPLAFSNLLWRPALRQYFLPHDFTTCLFNLQVSETCSHVPKDGSRSSDVDKPSKIGSTPRTRNSVNKIAAIAKSTSPKTGGRTTREKLQKPIKPELTKDKVKRQGKRSAKGEVPANACSSDKVVQEDKENLDTAQTEVIST</sequence>
<dbReference type="EMBL" id="JAJAGQ010000005">
    <property type="protein sequence ID" value="KAJ8563228.1"/>
    <property type="molecule type" value="Genomic_DNA"/>
</dbReference>
<feature type="compositionally biased region" description="Basic and acidic residues" evidence="1">
    <location>
        <begin position="151"/>
        <end position="165"/>
    </location>
</feature>
<reference evidence="3" key="1">
    <citation type="journal article" date="2023" name="Proc. Natl. Acad. Sci. U.S.A.">
        <title>Genomic and structural basis for evolution of tropane alkaloid biosynthesis.</title>
        <authorList>
            <person name="Wanga Y.-J."/>
            <person name="Taina T."/>
            <person name="Yua J.-Y."/>
            <person name="Lia J."/>
            <person name="Xua B."/>
            <person name="Chenc J."/>
            <person name="D'Auriad J.C."/>
            <person name="Huanga J.-P."/>
            <person name="Huanga S.-X."/>
        </authorList>
    </citation>
    <scope>NUCLEOTIDE SEQUENCE [LARGE SCALE GENOMIC DNA]</scope>
    <source>
        <strain evidence="3">cv. KIB-2019</strain>
    </source>
</reference>
<keyword evidence="3" id="KW-1185">Reference proteome</keyword>
<organism evidence="2 3">
    <name type="scientific">Anisodus acutangulus</name>
    <dbReference type="NCBI Taxonomy" id="402998"/>
    <lineage>
        <taxon>Eukaryota</taxon>
        <taxon>Viridiplantae</taxon>
        <taxon>Streptophyta</taxon>
        <taxon>Embryophyta</taxon>
        <taxon>Tracheophyta</taxon>
        <taxon>Spermatophyta</taxon>
        <taxon>Magnoliopsida</taxon>
        <taxon>eudicotyledons</taxon>
        <taxon>Gunneridae</taxon>
        <taxon>Pentapetalae</taxon>
        <taxon>asterids</taxon>
        <taxon>lamiids</taxon>
        <taxon>Solanales</taxon>
        <taxon>Solanaceae</taxon>
        <taxon>Solanoideae</taxon>
        <taxon>Hyoscyameae</taxon>
        <taxon>Anisodus</taxon>
    </lineage>
</organism>
<dbReference type="Proteomes" id="UP001152561">
    <property type="component" value="Unassembled WGS sequence"/>
</dbReference>
<evidence type="ECO:0000313" key="2">
    <source>
        <dbReference type="EMBL" id="KAJ8563228.1"/>
    </source>
</evidence>
<gene>
    <name evidence="2" type="ORF">K7X08_031680</name>
</gene>